<name>A0AAV3P1H2_LITER</name>
<dbReference type="AlphaFoldDB" id="A0AAV3P1H2"/>
<sequence length="362" mass="39522">MEESLYGFQNLDHLSPSVCSIGAQICVGHPNSIPAYTMPYYYEVSPNGPSPSSVSTGKSQLRKSLPADTGNWFHCLPRFRQAFGPVLSSVPKEKRLPTLTIVKNKGHENLTLGTGQKRFLVFDKSGDQTTLLYSCCGIGAPTPPLNSWNQEIPANCNWLKDGPVAKGDTVSPLEPFLADELGEHQNDGVESDIHEDTEELNALLYSDDDYLEDKEETSTGHSPSIMAAHRVQCSFDTEGEDVASCAGTTKRRKLLHGGYRSPAIMEAELVDTASSFKCTSRSDSDGDAESCWGNSGCQFSKGLESFSGKERSRKENIRDAIHILEKVIPDGEGKDTMDIIDEAISYLKSLKAKAKDLGFDAL</sequence>
<dbReference type="Gene3D" id="4.10.280.10">
    <property type="entry name" value="Helix-loop-helix DNA-binding domain"/>
    <property type="match status" value="1"/>
</dbReference>
<gene>
    <name evidence="6" type="ORF">LIER_04601</name>
</gene>
<dbReference type="EMBL" id="BAABME010000598">
    <property type="protein sequence ID" value="GAA0144065.1"/>
    <property type="molecule type" value="Genomic_DNA"/>
</dbReference>
<dbReference type="GO" id="GO:0046983">
    <property type="term" value="F:protein dimerization activity"/>
    <property type="evidence" value="ECO:0007669"/>
    <property type="project" value="InterPro"/>
</dbReference>
<keyword evidence="2" id="KW-0805">Transcription regulation</keyword>
<dbReference type="PANTHER" id="PTHR36066">
    <property type="entry name" value="TRANSCRIPTION FACTOR BHLH145"/>
    <property type="match status" value="1"/>
</dbReference>
<dbReference type="Proteomes" id="UP001454036">
    <property type="component" value="Unassembled WGS sequence"/>
</dbReference>
<dbReference type="InterPro" id="IPR037546">
    <property type="entry name" value="SAC51-like"/>
</dbReference>
<keyword evidence="3" id="KW-0804">Transcription</keyword>
<organism evidence="6 7">
    <name type="scientific">Lithospermum erythrorhizon</name>
    <name type="common">Purple gromwell</name>
    <name type="synonym">Lithospermum officinale var. erythrorhizon</name>
    <dbReference type="NCBI Taxonomy" id="34254"/>
    <lineage>
        <taxon>Eukaryota</taxon>
        <taxon>Viridiplantae</taxon>
        <taxon>Streptophyta</taxon>
        <taxon>Embryophyta</taxon>
        <taxon>Tracheophyta</taxon>
        <taxon>Spermatophyta</taxon>
        <taxon>Magnoliopsida</taxon>
        <taxon>eudicotyledons</taxon>
        <taxon>Gunneridae</taxon>
        <taxon>Pentapetalae</taxon>
        <taxon>asterids</taxon>
        <taxon>lamiids</taxon>
        <taxon>Boraginales</taxon>
        <taxon>Boraginaceae</taxon>
        <taxon>Boraginoideae</taxon>
        <taxon>Lithospermeae</taxon>
        <taxon>Lithospermum</taxon>
    </lineage>
</organism>
<evidence type="ECO:0000256" key="3">
    <source>
        <dbReference type="ARBA" id="ARBA00023163"/>
    </source>
</evidence>
<keyword evidence="4" id="KW-0539">Nucleus</keyword>
<dbReference type="InterPro" id="IPR011598">
    <property type="entry name" value="bHLH_dom"/>
</dbReference>
<dbReference type="SMART" id="SM00353">
    <property type="entry name" value="HLH"/>
    <property type="match status" value="1"/>
</dbReference>
<dbReference type="InterPro" id="IPR036638">
    <property type="entry name" value="HLH_DNA-bd_sf"/>
</dbReference>
<protein>
    <recommendedName>
        <fullName evidence="5">BHLH domain-containing protein</fullName>
    </recommendedName>
</protein>
<dbReference type="SUPFAM" id="SSF47459">
    <property type="entry name" value="HLH, helix-loop-helix DNA-binding domain"/>
    <property type="match status" value="1"/>
</dbReference>
<evidence type="ECO:0000313" key="6">
    <source>
        <dbReference type="EMBL" id="GAA0144065.1"/>
    </source>
</evidence>
<evidence type="ECO:0000256" key="2">
    <source>
        <dbReference type="ARBA" id="ARBA00023015"/>
    </source>
</evidence>
<comment type="subcellular location">
    <subcellularLocation>
        <location evidence="1">Nucleus</location>
    </subcellularLocation>
</comment>
<comment type="caution">
    <text evidence="6">The sequence shown here is derived from an EMBL/GenBank/DDBJ whole genome shotgun (WGS) entry which is preliminary data.</text>
</comment>
<dbReference type="Pfam" id="PF23173">
    <property type="entry name" value="bHLH_SAC51"/>
    <property type="match status" value="1"/>
</dbReference>
<keyword evidence="7" id="KW-1185">Reference proteome</keyword>
<dbReference type="PANTHER" id="PTHR36066:SF2">
    <property type="entry name" value="TRANSCRIPTION FACTOR BHLH145"/>
    <property type="match status" value="1"/>
</dbReference>
<accession>A0AAV3P1H2</accession>
<dbReference type="PROSITE" id="PS50888">
    <property type="entry name" value="BHLH"/>
    <property type="match status" value="1"/>
</dbReference>
<feature type="domain" description="BHLH" evidence="5">
    <location>
        <begin position="301"/>
        <end position="350"/>
    </location>
</feature>
<evidence type="ECO:0000313" key="7">
    <source>
        <dbReference type="Proteomes" id="UP001454036"/>
    </source>
</evidence>
<dbReference type="GO" id="GO:0005634">
    <property type="term" value="C:nucleus"/>
    <property type="evidence" value="ECO:0007669"/>
    <property type="project" value="UniProtKB-SubCell"/>
</dbReference>
<evidence type="ECO:0000259" key="5">
    <source>
        <dbReference type="PROSITE" id="PS50888"/>
    </source>
</evidence>
<proteinExistence type="predicted"/>
<evidence type="ECO:0000256" key="4">
    <source>
        <dbReference type="ARBA" id="ARBA00023242"/>
    </source>
</evidence>
<evidence type="ECO:0000256" key="1">
    <source>
        <dbReference type="ARBA" id="ARBA00004123"/>
    </source>
</evidence>
<reference evidence="6 7" key="1">
    <citation type="submission" date="2024-01" db="EMBL/GenBank/DDBJ databases">
        <title>The complete chloroplast genome sequence of Lithospermum erythrorhizon: insights into the phylogenetic relationship among Boraginaceae species and the maternal lineages of purple gromwells.</title>
        <authorList>
            <person name="Okada T."/>
            <person name="Watanabe K."/>
        </authorList>
    </citation>
    <scope>NUCLEOTIDE SEQUENCE [LARGE SCALE GENOMIC DNA]</scope>
</reference>